<dbReference type="OrthoDB" id="5989925at2759"/>
<reference evidence="9 10" key="1">
    <citation type="submission" date="2013-11" db="EMBL/GenBank/DDBJ databases">
        <title>Genome sequencing of Stegodyphus mimosarum.</title>
        <authorList>
            <person name="Bechsgaard J."/>
        </authorList>
    </citation>
    <scope>NUCLEOTIDE SEQUENCE [LARGE SCALE GENOMIC DNA]</scope>
</reference>
<dbReference type="Pfam" id="PF15433">
    <property type="entry name" value="MRP-S31"/>
    <property type="match status" value="1"/>
</dbReference>
<feature type="non-terminal residue" evidence="9">
    <location>
        <position position="274"/>
    </location>
</feature>
<dbReference type="STRING" id="407821.A0A087SVN4"/>
<keyword evidence="6" id="KW-0687">Ribonucleoprotein</keyword>
<keyword evidence="5" id="KW-0496">Mitochondrion</keyword>
<comment type="subcellular location">
    <subcellularLocation>
        <location evidence="1">Mitochondrion</location>
    </subcellularLocation>
</comment>
<evidence type="ECO:0000256" key="5">
    <source>
        <dbReference type="ARBA" id="ARBA00023128"/>
    </source>
</evidence>
<evidence type="ECO:0000256" key="3">
    <source>
        <dbReference type="ARBA" id="ARBA00022946"/>
    </source>
</evidence>
<feature type="non-terminal residue" evidence="9">
    <location>
        <position position="1"/>
    </location>
</feature>
<evidence type="ECO:0000313" key="9">
    <source>
        <dbReference type="EMBL" id="KFM56923.1"/>
    </source>
</evidence>
<dbReference type="PANTHER" id="PTHR13231:SF3">
    <property type="entry name" value="SMALL RIBOSOMAL SUBUNIT PROTEIN MS31"/>
    <property type="match status" value="1"/>
</dbReference>
<evidence type="ECO:0000256" key="6">
    <source>
        <dbReference type="ARBA" id="ARBA00023274"/>
    </source>
</evidence>
<evidence type="ECO:0000256" key="2">
    <source>
        <dbReference type="ARBA" id="ARBA00011057"/>
    </source>
</evidence>
<evidence type="ECO:0000313" key="10">
    <source>
        <dbReference type="Proteomes" id="UP000054359"/>
    </source>
</evidence>
<dbReference type="OMA" id="KIENINW"/>
<name>A0A087SVN4_STEMI</name>
<comment type="similarity">
    <text evidence="2">Belongs to the mitochondrion-specific ribosomal protein mS31 family.</text>
</comment>
<evidence type="ECO:0000256" key="1">
    <source>
        <dbReference type="ARBA" id="ARBA00004173"/>
    </source>
</evidence>
<evidence type="ECO:0000256" key="8">
    <source>
        <dbReference type="ARBA" id="ARBA00035363"/>
    </source>
</evidence>
<dbReference type="EMBL" id="KK112170">
    <property type="protein sequence ID" value="KFM56923.1"/>
    <property type="molecule type" value="Genomic_DNA"/>
</dbReference>
<dbReference type="Proteomes" id="UP000054359">
    <property type="component" value="Unassembled WGS sequence"/>
</dbReference>
<organism evidence="9 10">
    <name type="scientific">Stegodyphus mimosarum</name>
    <name type="common">African social velvet spider</name>
    <dbReference type="NCBI Taxonomy" id="407821"/>
    <lineage>
        <taxon>Eukaryota</taxon>
        <taxon>Metazoa</taxon>
        <taxon>Ecdysozoa</taxon>
        <taxon>Arthropoda</taxon>
        <taxon>Chelicerata</taxon>
        <taxon>Arachnida</taxon>
        <taxon>Araneae</taxon>
        <taxon>Araneomorphae</taxon>
        <taxon>Entelegynae</taxon>
        <taxon>Eresoidea</taxon>
        <taxon>Eresidae</taxon>
        <taxon>Stegodyphus</taxon>
    </lineage>
</organism>
<keyword evidence="3" id="KW-0809">Transit peptide</keyword>
<dbReference type="GO" id="GO:0003735">
    <property type="term" value="F:structural constituent of ribosome"/>
    <property type="evidence" value="ECO:0007669"/>
    <property type="project" value="InterPro"/>
</dbReference>
<accession>A0A087SVN4</accession>
<keyword evidence="10" id="KW-1185">Reference proteome</keyword>
<sequence>LNEKASKNLMSSVEKIASTVTDSPPQSELTNRLLRLTLESKISTEQRKSVSETLSGMKIERKSPDIQEQKRATDRVSLARARYELKRTADVRDPSKTRYELRRTSDQIDPLRTKSVLVRKQMKLKIDLFGSSPLGIFPSPAGEKDKIAAGAKNAVWEKLQEKEMRLLVQFAPASAFEEMILWTEQGKHWKLPIDNEIDMGAEENIGFHEHVFLERHLDGFPTKGPIRHFMELVVVGLSKNPYITVDRKIENINWFRDYFREKENILKETGVLEG</sequence>
<gene>
    <name evidence="9" type="ORF">X975_13709</name>
</gene>
<evidence type="ECO:0000256" key="4">
    <source>
        <dbReference type="ARBA" id="ARBA00022980"/>
    </source>
</evidence>
<dbReference type="AlphaFoldDB" id="A0A087SVN4"/>
<dbReference type="GO" id="GO:0005763">
    <property type="term" value="C:mitochondrial small ribosomal subunit"/>
    <property type="evidence" value="ECO:0007669"/>
    <property type="project" value="InterPro"/>
</dbReference>
<evidence type="ECO:0000256" key="7">
    <source>
        <dbReference type="ARBA" id="ARBA00035133"/>
    </source>
</evidence>
<dbReference type="PANTHER" id="PTHR13231">
    <property type="entry name" value="MITOCHONDRIAL RIBOSOMAL PROTEIN S31"/>
    <property type="match status" value="1"/>
</dbReference>
<protein>
    <recommendedName>
        <fullName evidence="7">Small ribosomal subunit protein mS31</fullName>
    </recommendedName>
    <alternativeName>
        <fullName evidence="8">28S ribosomal protein S31, mitochondrial</fullName>
    </alternativeName>
</protein>
<keyword evidence="4" id="KW-0689">Ribosomal protein</keyword>
<dbReference type="InterPro" id="IPR026299">
    <property type="entry name" value="MRP-S31"/>
</dbReference>
<proteinExistence type="inferred from homology"/>